<proteinExistence type="inferred from homology"/>
<dbReference type="UniPathway" id="UPA00047">
    <property type="reaction ID" value="UER00058"/>
</dbReference>
<comment type="function">
    <text evidence="2">Acts on leucine, isoleucine and valine.</text>
</comment>
<dbReference type="Gene3D" id="3.20.10.10">
    <property type="entry name" value="D-amino Acid Aminotransferase, subunit A, domain 2"/>
    <property type="match status" value="1"/>
</dbReference>
<keyword evidence="10" id="KW-0808">Transferase</keyword>
<dbReference type="InterPro" id="IPR036038">
    <property type="entry name" value="Aminotransferase-like"/>
</dbReference>
<dbReference type="Pfam" id="PF01063">
    <property type="entry name" value="Aminotran_4"/>
    <property type="match status" value="1"/>
</dbReference>
<dbReference type="InterPro" id="IPR033939">
    <property type="entry name" value="BCAT_family"/>
</dbReference>
<keyword evidence="12" id="KW-0100">Branched-chain amino acid biosynthesis</keyword>
<dbReference type="EMBL" id="MDZA01000444">
    <property type="protein sequence ID" value="OGX81617.1"/>
    <property type="molecule type" value="Genomic_DNA"/>
</dbReference>
<evidence type="ECO:0000313" key="18">
    <source>
        <dbReference type="Proteomes" id="UP000177506"/>
    </source>
</evidence>
<dbReference type="RefSeq" id="WP_070747153.1">
    <property type="nucleotide sequence ID" value="NZ_MDZA01000444.1"/>
</dbReference>
<evidence type="ECO:0000256" key="16">
    <source>
        <dbReference type="PIRSR" id="PIRSR006468-1"/>
    </source>
</evidence>
<organism evidence="17 18">
    <name type="scientific">Hymenobacter coccineus</name>
    <dbReference type="NCBI Taxonomy" id="1908235"/>
    <lineage>
        <taxon>Bacteria</taxon>
        <taxon>Pseudomonadati</taxon>
        <taxon>Bacteroidota</taxon>
        <taxon>Cytophagia</taxon>
        <taxon>Cytophagales</taxon>
        <taxon>Hymenobacteraceae</taxon>
        <taxon>Hymenobacter</taxon>
    </lineage>
</organism>
<evidence type="ECO:0000256" key="4">
    <source>
        <dbReference type="ARBA" id="ARBA00004931"/>
    </source>
</evidence>
<evidence type="ECO:0000256" key="13">
    <source>
        <dbReference type="ARBA" id="ARBA00048212"/>
    </source>
</evidence>
<protein>
    <recommendedName>
        <fullName evidence="7">branched-chain-amino-acid transaminase</fullName>
        <ecNumber evidence="7">2.6.1.42</ecNumber>
    </recommendedName>
</protein>
<dbReference type="Proteomes" id="UP000177506">
    <property type="component" value="Unassembled WGS sequence"/>
</dbReference>
<evidence type="ECO:0000256" key="15">
    <source>
        <dbReference type="ARBA" id="ARBA00049229"/>
    </source>
</evidence>
<evidence type="ECO:0000256" key="14">
    <source>
        <dbReference type="ARBA" id="ARBA00048798"/>
    </source>
</evidence>
<keyword evidence="9" id="KW-0028">Amino-acid biosynthesis</keyword>
<dbReference type="InterPro" id="IPR005786">
    <property type="entry name" value="B_amino_transII"/>
</dbReference>
<accession>A0A1G1SSM1</accession>
<evidence type="ECO:0000256" key="7">
    <source>
        <dbReference type="ARBA" id="ARBA00013053"/>
    </source>
</evidence>
<dbReference type="InterPro" id="IPR043132">
    <property type="entry name" value="BCAT-like_C"/>
</dbReference>
<dbReference type="PANTHER" id="PTHR11825:SF44">
    <property type="entry name" value="BRANCHED-CHAIN-AMINO-ACID AMINOTRANSFERASE"/>
    <property type="match status" value="1"/>
</dbReference>
<evidence type="ECO:0000256" key="6">
    <source>
        <dbReference type="ARBA" id="ARBA00009320"/>
    </source>
</evidence>
<comment type="catalytic activity">
    <reaction evidence="14">
        <text>L-isoleucine + 2-oxoglutarate = (S)-3-methyl-2-oxopentanoate + L-glutamate</text>
        <dbReference type="Rhea" id="RHEA:24801"/>
        <dbReference type="ChEBI" id="CHEBI:16810"/>
        <dbReference type="ChEBI" id="CHEBI:29985"/>
        <dbReference type="ChEBI" id="CHEBI:35146"/>
        <dbReference type="ChEBI" id="CHEBI:58045"/>
        <dbReference type="EC" id="2.6.1.42"/>
    </reaction>
</comment>
<comment type="pathway">
    <text evidence="4">Amino-acid biosynthesis; L-valine biosynthesis; L-valine from pyruvate: step 4/4.</text>
</comment>
<dbReference type="OrthoDB" id="9804984at2"/>
<evidence type="ECO:0000256" key="1">
    <source>
        <dbReference type="ARBA" id="ARBA00001933"/>
    </source>
</evidence>
<dbReference type="CDD" id="cd01557">
    <property type="entry name" value="BCAT_beta_family"/>
    <property type="match status" value="1"/>
</dbReference>
<evidence type="ECO:0000313" key="17">
    <source>
        <dbReference type="EMBL" id="OGX81617.1"/>
    </source>
</evidence>
<comment type="cofactor">
    <cofactor evidence="1">
        <name>pyridoxal 5'-phosphate</name>
        <dbReference type="ChEBI" id="CHEBI:597326"/>
    </cofactor>
</comment>
<gene>
    <name evidence="17" type="ORF">BEN49_15150</name>
</gene>
<evidence type="ECO:0000256" key="9">
    <source>
        <dbReference type="ARBA" id="ARBA00022605"/>
    </source>
</evidence>
<comment type="catalytic activity">
    <reaction evidence="13">
        <text>L-valine + 2-oxoglutarate = 3-methyl-2-oxobutanoate + L-glutamate</text>
        <dbReference type="Rhea" id="RHEA:24813"/>
        <dbReference type="ChEBI" id="CHEBI:11851"/>
        <dbReference type="ChEBI" id="CHEBI:16810"/>
        <dbReference type="ChEBI" id="CHEBI:29985"/>
        <dbReference type="ChEBI" id="CHEBI:57762"/>
        <dbReference type="EC" id="2.6.1.42"/>
    </reaction>
</comment>
<name>A0A1G1SSM1_9BACT</name>
<comment type="pathway">
    <text evidence="3">Amino-acid biosynthesis; L-isoleucine biosynthesis; L-isoleucine from 2-oxobutanoate: step 4/4.</text>
</comment>
<evidence type="ECO:0000256" key="12">
    <source>
        <dbReference type="ARBA" id="ARBA00023304"/>
    </source>
</evidence>
<dbReference type="AlphaFoldDB" id="A0A1G1SSM1"/>
<dbReference type="InterPro" id="IPR001544">
    <property type="entry name" value="Aminotrans_IV"/>
</dbReference>
<dbReference type="Gene3D" id="3.30.470.10">
    <property type="match status" value="1"/>
</dbReference>
<dbReference type="GO" id="GO:0009098">
    <property type="term" value="P:L-leucine biosynthetic process"/>
    <property type="evidence" value="ECO:0007669"/>
    <property type="project" value="UniProtKB-UniPathway"/>
</dbReference>
<comment type="catalytic activity">
    <reaction evidence="15">
        <text>L-leucine + 2-oxoglutarate = 4-methyl-2-oxopentanoate + L-glutamate</text>
        <dbReference type="Rhea" id="RHEA:18321"/>
        <dbReference type="ChEBI" id="CHEBI:16810"/>
        <dbReference type="ChEBI" id="CHEBI:17865"/>
        <dbReference type="ChEBI" id="CHEBI:29985"/>
        <dbReference type="ChEBI" id="CHEBI:57427"/>
        <dbReference type="EC" id="2.6.1.42"/>
    </reaction>
</comment>
<keyword evidence="11" id="KW-0663">Pyridoxal phosphate</keyword>
<comment type="caution">
    <text evidence="17">The sequence shown here is derived from an EMBL/GenBank/DDBJ whole genome shotgun (WGS) entry which is preliminary data.</text>
</comment>
<dbReference type="NCBIfam" id="NF009897">
    <property type="entry name" value="PRK13357.1"/>
    <property type="match status" value="1"/>
</dbReference>
<evidence type="ECO:0000256" key="5">
    <source>
        <dbReference type="ARBA" id="ARBA00005072"/>
    </source>
</evidence>
<keyword evidence="18" id="KW-1185">Reference proteome</keyword>
<dbReference type="UniPathway" id="UPA00048">
    <property type="reaction ID" value="UER00073"/>
</dbReference>
<evidence type="ECO:0000256" key="3">
    <source>
        <dbReference type="ARBA" id="ARBA00004824"/>
    </source>
</evidence>
<sequence length="356" mass="38750">MLDTLAIRTQRTDASRIAERDASPLEFGKVFSDHMFLAEYRGGEWHDAQILPFGDLPVSPANSALHYGQAIFEGMKAYPTAGGGVALFRPLDNWARLNASAERMCMPAVPEELFMQGLKELVRLDADWLPQVSGGALYIRPFMFATDGMLGVRPSETYLFAIITCPVDVYYSKPLRVRFEQKYVRSAEGGAGFAKNAGNYGAAMYPTKLAQQEGYNQLIWTDASEHQYVEESGTMNIVFIIDGKLITPSLSTSILDGITRRSVLQLARDMDVTIEERRVSSREVIGALQAGTLQEAFGVGTAATIAPIAVIGHEGHDYEIPAAGPDALSKRIGAALGAIRNGQAPDPYGWVVPVGE</sequence>
<keyword evidence="8 17" id="KW-0032">Aminotransferase</keyword>
<dbReference type="PIRSF" id="PIRSF006468">
    <property type="entry name" value="BCAT1"/>
    <property type="match status" value="1"/>
</dbReference>
<evidence type="ECO:0000256" key="10">
    <source>
        <dbReference type="ARBA" id="ARBA00022679"/>
    </source>
</evidence>
<dbReference type="PANTHER" id="PTHR11825">
    <property type="entry name" value="SUBGROUP IIII AMINOTRANSFERASE"/>
    <property type="match status" value="1"/>
</dbReference>
<reference evidence="17 18" key="1">
    <citation type="submission" date="2016-08" db="EMBL/GenBank/DDBJ databases">
        <title>Hymenobacter coccineus sp. nov., Hymenobacter lapidarius sp. nov. and Hymenobacter glacialis sp. nov., isolated from Antarctic soil.</title>
        <authorList>
            <person name="Sedlacek I."/>
            <person name="Kralova S."/>
            <person name="Kyrova K."/>
            <person name="Maslanova I."/>
            <person name="Stankova E."/>
            <person name="Vrbovska V."/>
            <person name="Nemec M."/>
            <person name="Bartak M."/>
            <person name="Svec P."/>
            <person name="Busse H.-J."/>
            <person name="Pantucek R."/>
        </authorList>
    </citation>
    <scope>NUCLEOTIDE SEQUENCE [LARGE SCALE GENOMIC DNA]</scope>
    <source>
        <strain evidence="17 18">CCM 8649</strain>
    </source>
</reference>
<dbReference type="GO" id="GO:0004084">
    <property type="term" value="F:branched-chain-amino-acid transaminase activity"/>
    <property type="evidence" value="ECO:0007669"/>
    <property type="project" value="UniProtKB-EC"/>
</dbReference>
<dbReference type="UniPathway" id="UPA00049">
    <property type="reaction ID" value="UER00062"/>
</dbReference>
<dbReference type="GO" id="GO:0009097">
    <property type="term" value="P:isoleucine biosynthetic process"/>
    <property type="evidence" value="ECO:0007669"/>
    <property type="project" value="UniProtKB-UniPathway"/>
</dbReference>
<feature type="modified residue" description="N6-(pyridoxal phosphate)lysine" evidence="16">
    <location>
        <position position="195"/>
    </location>
</feature>
<evidence type="ECO:0000256" key="11">
    <source>
        <dbReference type="ARBA" id="ARBA00022898"/>
    </source>
</evidence>
<dbReference type="NCBIfam" id="TIGR01123">
    <property type="entry name" value="ilvE_II"/>
    <property type="match status" value="1"/>
</dbReference>
<evidence type="ECO:0000256" key="8">
    <source>
        <dbReference type="ARBA" id="ARBA00022576"/>
    </source>
</evidence>
<evidence type="ECO:0000256" key="2">
    <source>
        <dbReference type="ARBA" id="ARBA00003109"/>
    </source>
</evidence>
<dbReference type="InterPro" id="IPR043131">
    <property type="entry name" value="BCAT-like_N"/>
</dbReference>
<dbReference type="EC" id="2.6.1.42" evidence="7"/>
<dbReference type="GO" id="GO:0009099">
    <property type="term" value="P:L-valine biosynthetic process"/>
    <property type="evidence" value="ECO:0007669"/>
    <property type="project" value="UniProtKB-UniPathway"/>
</dbReference>
<comment type="pathway">
    <text evidence="5">Amino-acid biosynthesis; L-leucine biosynthesis; L-leucine from 3-methyl-2-oxobutanoate: step 4/4.</text>
</comment>
<dbReference type="SUPFAM" id="SSF56752">
    <property type="entry name" value="D-aminoacid aminotransferase-like PLP-dependent enzymes"/>
    <property type="match status" value="1"/>
</dbReference>
<comment type="similarity">
    <text evidence="6">Belongs to the class-IV pyridoxal-phosphate-dependent aminotransferase family.</text>
</comment>